<evidence type="ECO:0000313" key="2">
    <source>
        <dbReference type="EMBL" id="ROH86336.1"/>
    </source>
</evidence>
<comment type="caution">
    <text evidence="2">The sequence shown here is derived from an EMBL/GenBank/DDBJ whole genome shotgun (WGS) entry which is preliminary data.</text>
</comment>
<feature type="signal peptide" evidence="1">
    <location>
        <begin position="1"/>
        <end position="22"/>
    </location>
</feature>
<dbReference type="AlphaFoldDB" id="A0A3N0V0K1"/>
<name>A0A3N0V0K1_9PROT</name>
<dbReference type="Proteomes" id="UP000275137">
    <property type="component" value="Unassembled WGS sequence"/>
</dbReference>
<protein>
    <recommendedName>
        <fullName evidence="4">DUF3617 family protein</fullName>
    </recommendedName>
</protein>
<evidence type="ECO:0000313" key="3">
    <source>
        <dbReference type="Proteomes" id="UP000275137"/>
    </source>
</evidence>
<proteinExistence type="predicted"/>
<gene>
    <name evidence="2" type="ORF">ED236_07860</name>
</gene>
<keyword evidence="1" id="KW-0732">Signal</keyword>
<sequence length="122" mass="13554">MMPRILMIMLCSLLGYNATAMAETKLSPQPGQWSTIVAILDNSNNHYLLKTSVHADAKTCVAALPDLAGSIQDAGGKIWTNRERNTINYEKKIGITEDNVKVEEVRCVLEPFSPEFARFLGR</sequence>
<evidence type="ECO:0008006" key="4">
    <source>
        <dbReference type="Google" id="ProtNLM"/>
    </source>
</evidence>
<feature type="chain" id="PRO_5018160761" description="DUF3617 family protein" evidence="1">
    <location>
        <begin position="23"/>
        <end position="122"/>
    </location>
</feature>
<evidence type="ECO:0000256" key="1">
    <source>
        <dbReference type="SAM" id="SignalP"/>
    </source>
</evidence>
<reference evidence="2 3" key="1">
    <citation type="submission" date="2018-10" db="EMBL/GenBank/DDBJ databases">
        <authorList>
            <person name="Chen W.-M."/>
        </authorList>
    </citation>
    <scope>NUCLEOTIDE SEQUENCE [LARGE SCALE GENOMIC DNA]</scope>
    <source>
        <strain evidence="2 3">H-5</strain>
    </source>
</reference>
<dbReference type="EMBL" id="RJVP01000003">
    <property type="protein sequence ID" value="ROH86336.1"/>
    <property type="molecule type" value="Genomic_DNA"/>
</dbReference>
<keyword evidence="3" id="KW-1185">Reference proteome</keyword>
<organism evidence="2 3">
    <name type="scientific">Pseudomethylobacillus aquaticus</name>
    <dbReference type="NCBI Taxonomy" id="2676064"/>
    <lineage>
        <taxon>Bacteria</taxon>
        <taxon>Pseudomonadati</taxon>
        <taxon>Pseudomonadota</taxon>
        <taxon>Betaproteobacteria</taxon>
        <taxon>Nitrosomonadales</taxon>
        <taxon>Methylophilaceae</taxon>
        <taxon>Pseudomethylobacillus</taxon>
    </lineage>
</organism>
<accession>A0A3N0V0K1</accession>